<reference evidence="12 13" key="1">
    <citation type="submission" date="2016-11" db="EMBL/GenBank/DDBJ databases">
        <title>Trade-off between light-utilization and light-protection in marine flavobacteria.</title>
        <authorList>
            <person name="Kumagai Y."/>
        </authorList>
    </citation>
    <scope>NUCLEOTIDE SEQUENCE [LARGE SCALE GENOMIC DNA]</scope>
    <source>
        <strain evidence="12 13">NBRC 107125</strain>
    </source>
</reference>
<keyword evidence="13" id="KW-1185">Reference proteome</keyword>
<dbReference type="Gene3D" id="2.70.70.10">
    <property type="entry name" value="Glucose Permease (Domain IIA)"/>
    <property type="match status" value="1"/>
</dbReference>
<dbReference type="PANTHER" id="PTHR21666:SF288">
    <property type="entry name" value="CELL DIVISION PROTEIN YTFB"/>
    <property type="match status" value="1"/>
</dbReference>
<evidence type="ECO:0000259" key="9">
    <source>
        <dbReference type="Pfam" id="PF01551"/>
    </source>
</evidence>
<dbReference type="RefSeq" id="WP_085758577.1">
    <property type="nucleotide sequence ID" value="NZ_CP019343.1"/>
</dbReference>
<comment type="cofactor">
    <cofactor evidence="1">
        <name>Zn(2+)</name>
        <dbReference type="ChEBI" id="CHEBI:29105"/>
    </cofactor>
</comment>
<dbReference type="AlphaFoldDB" id="A0A1X9NB96"/>
<dbReference type="Pfam" id="PF19425">
    <property type="entry name" value="Csd3_N2"/>
    <property type="match status" value="1"/>
</dbReference>
<feature type="domain" description="M23ase beta-sheet core" evidence="9">
    <location>
        <begin position="302"/>
        <end position="396"/>
    </location>
</feature>
<evidence type="ECO:0000256" key="7">
    <source>
        <dbReference type="ARBA" id="ARBA00023049"/>
    </source>
</evidence>
<gene>
    <name evidence="12" type="ORF">BST96_10040</name>
</gene>
<protein>
    <submittedName>
        <fullName evidence="12">Peptidase M23</fullName>
    </submittedName>
</protein>
<evidence type="ECO:0000256" key="4">
    <source>
        <dbReference type="ARBA" id="ARBA00022723"/>
    </source>
</evidence>
<keyword evidence="6" id="KW-0862">Zinc</keyword>
<proteinExistence type="predicted"/>
<evidence type="ECO:0000313" key="13">
    <source>
        <dbReference type="Proteomes" id="UP000193450"/>
    </source>
</evidence>
<evidence type="ECO:0000256" key="6">
    <source>
        <dbReference type="ARBA" id="ARBA00022833"/>
    </source>
</evidence>
<sequence length="449" mass="50119">MQPEDRKQQQPLSQIVAEYPRKHLAIASIAVAVVFLSLLLIPGQNAEATRVSTPVELNLEAKNTSKQLPAEDPALPWKEDVVRSGDNLSKIFQRNALSASDVYDIVSNSKDSKQLLKLHPGQKLAIQVNDEGQLQALKHIQNRLETTLYTREDSRFITTHIRREPEVRQNYSSAVITSSLYRSAQNVGLSQNLIMEISDIFGGVIDFVYDVRSGDNFTILYEENFLDDVKTGNGPILAAQFTNRGETYTAYRYVYPDGSVGYYNKEGVSMRKAFLRAPLDFTRISSGFNMKRLHPVFKTTKPHRGTDYAASRGTPVYAAGDGRVAKAGYSKANGNYVFINHGTKYTTKYLHLHKRGVRKGQKVKQKQIIGWVGSTGYATGPHLHYEFLVNGVHRNPRTILKKLPKAKSIASKDKEAFLAQIGGLQMQLAAYNNHRSLAKADQLTGSSTL</sequence>
<dbReference type="Pfam" id="PF01551">
    <property type="entry name" value="Peptidase_M23"/>
    <property type="match status" value="1"/>
</dbReference>
<dbReference type="InterPro" id="IPR016047">
    <property type="entry name" value="M23ase_b-sheet_dom"/>
</dbReference>
<evidence type="ECO:0000256" key="5">
    <source>
        <dbReference type="ARBA" id="ARBA00022801"/>
    </source>
</evidence>
<keyword evidence="3" id="KW-0645">Protease</keyword>
<dbReference type="Gene3D" id="3.10.450.350">
    <property type="match status" value="2"/>
</dbReference>
<keyword evidence="8" id="KW-0812">Transmembrane</keyword>
<dbReference type="Proteomes" id="UP000193450">
    <property type="component" value="Chromosome"/>
</dbReference>
<comment type="subcellular location">
    <subcellularLocation>
        <location evidence="2">Cell envelope</location>
    </subcellularLocation>
</comment>
<organism evidence="12 13">
    <name type="scientific">Oceanicoccus sagamiensis</name>
    <dbReference type="NCBI Taxonomy" id="716816"/>
    <lineage>
        <taxon>Bacteria</taxon>
        <taxon>Pseudomonadati</taxon>
        <taxon>Pseudomonadota</taxon>
        <taxon>Gammaproteobacteria</taxon>
        <taxon>Cellvibrionales</taxon>
        <taxon>Spongiibacteraceae</taxon>
        <taxon>Oceanicoccus</taxon>
    </lineage>
</organism>
<dbReference type="GO" id="GO:0046872">
    <property type="term" value="F:metal ion binding"/>
    <property type="evidence" value="ECO:0007669"/>
    <property type="project" value="UniProtKB-KW"/>
</dbReference>
<dbReference type="PANTHER" id="PTHR21666">
    <property type="entry name" value="PEPTIDASE-RELATED"/>
    <property type="match status" value="1"/>
</dbReference>
<dbReference type="SUPFAM" id="SSF51261">
    <property type="entry name" value="Duplicated hybrid motif"/>
    <property type="match status" value="1"/>
</dbReference>
<evidence type="ECO:0000259" key="10">
    <source>
        <dbReference type="Pfam" id="PF04225"/>
    </source>
</evidence>
<dbReference type="GO" id="GO:0030313">
    <property type="term" value="C:cell envelope"/>
    <property type="evidence" value="ECO:0007669"/>
    <property type="project" value="UniProtKB-SubCell"/>
</dbReference>
<dbReference type="FunFam" id="2.70.70.10:FF:000002">
    <property type="entry name" value="Murein DD-endopeptidase MepM"/>
    <property type="match status" value="1"/>
</dbReference>
<dbReference type="InterPro" id="IPR011055">
    <property type="entry name" value="Dup_hybrid_motif"/>
</dbReference>
<dbReference type="GO" id="GO:0042834">
    <property type="term" value="F:peptidoglycan binding"/>
    <property type="evidence" value="ECO:0007669"/>
    <property type="project" value="InterPro"/>
</dbReference>
<keyword evidence="4" id="KW-0479">Metal-binding</keyword>
<name>A0A1X9NB96_9GAMM</name>
<dbReference type="CDD" id="cd12797">
    <property type="entry name" value="M23_peptidase"/>
    <property type="match status" value="1"/>
</dbReference>
<evidence type="ECO:0000256" key="3">
    <source>
        <dbReference type="ARBA" id="ARBA00022670"/>
    </source>
</evidence>
<dbReference type="GO" id="GO:0006508">
    <property type="term" value="P:proteolysis"/>
    <property type="evidence" value="ECO:0007669"/>
    <property type="project" value="UniProtKB-KW"/>
</dbReference>
<evidence type="ECO:0000256" key="1">
    <source>
        <dbReference type="ARBA" id="ARBA00001947"/>
    </source>
</evidence>
<dbReference type="InterPro" id="IPR045834">
    <property type="entry name" value="Csd3_N2"/>
</dbReference>
<keyword evidence="8" id="KW-0472">Membrane</keyword>
<accession>A0A1X9NB96</accession>
<dbReference type="STRING" id="716816.BST96_10040"/>
<dbReference type="EMBL" id="CP019343">
    <property type="protein sequence ID" value="ARN74431.1"/>
    <property type="molecule type" value="Genomic_DNA"/>
</dbReference>
<dbReference type="InterPro" id="IPR050570">
    <property type="entry name" value="Cell_wall_metabolism_enzyme"/>
</dbReference>
<evidence type="ECO:0000259" key="11">
    <source>
        <dbReference type="Pfam" id="PF19425"/>
    </source>
</evidence>
<dbReference type="Pfam" id="PF04225">
    <property type="entry name" value="LysM_OapA"/>
    <property type="match status" value="1"/>
</dbReference>
<keyword evidence="5" id="KW-0378">Hydrolase</keyword>
<dbReference type="KEGG" id="osg:BST96_10040"/>
<dbReference type="GO" id="GO:0004222">
    <property type="term" value="F:metalloendopeptidase activity"/>
    <property type="evidence" value="ECO:0007669"/>
    <property type="project" value="TreeGrafter"/>
</dbReference>
<keyword evidence="8" id="KW-1133">Transmembrane helix</keyword>
<evidence type="ECO:0000256" key="2">
    <source>
        <dbReference type="ARBA" id="ARBA00004196"/>
    </source>
</evidence>
<keyword evidence="7" id="KW-0482">Metalloprotease</keyword>
<feature type="transmembrane region" description="Helical" evidence="8">
    <location>
        <begin position="24"/>
        <end position="43"/>
    </location>
</feature>
<dbReference type="InterPro" id="IPR007340">
    <property type="entry name" value="LysM_Opacity-associatedA"/>
</dbReference>
<feature type="domain" description="Opacity-associated protein A LysM-like" evidence="10">
    <location>
        <begin position="77"/>
        <end position="152"/>
    </location>
</feature>
<feature type="domain" description="Csd3-like second N-terminal" evidence="11">
    <location>
        <begin position="173"/>
        <end position="289"/>
    </location>
</feature>
<evidence type="ECO:0000256" key="8">
    <source>
        <dbReference type="SAM" id="Phobius"/>
    </source>
</evidence>
<dbReference type="OrthoDB" id="9805070at2"/>
<evidence type="ECO:0000313" key="12">
    <source>
        <dbReference type="EMBL" id="ARN74431.1"/>
    </source>
</evidence>